<dbReference type="InParanoid" id="A0A0C2S3I6"/>
<gene>
    <name evidence="2" type="ORF">M378DRAFT_171961</name>
</gene>
<evidence type="ECO:0008006" key="4">
    <source>
        <dbReference type="Google" id="ProtNLM"/>
    </source>
</evidence>
<keyword evidence="3" id="KW-1185">Reference proteome</keyword>
<dbReference type="HOGENOM" id="CLU_2775410_0_0_1"/>
<organism evidence="2 3">
    <name type="scientific">Amanita muscaria (strain Koide BX008)</name>
    <dbReference type="NCBI Taxonomy" id="946122"/>
    <lineage>
        <taxon>Eukaryota</taxon>
        <taxon>Fungi</taxon>
        <taxon>Dikarya</taxon>
        <taxon>Basidiomycota</taxon>
        <taxon>Agaricomycotina</taxon>
        <taxon>Agaricomycetes</taxon>
        <taxon>Agaricomycetidae</taxon>
        <taxon>Agaricales</taxon>
        <taxon>Pluteineae</taxon>
        <taxon>Amanitaceae</taxon>
        <taxon>Amanita</taxon>
    </lineage>
</organism>
<evidence type="ECO:0000256" key="1">
    <source>
        <dbReference type="SAM" id="SignalP"/>
    </source>
</evidence>
<keyword evidence="1" id="KW-0732">Signal</keyword>
<reference evidence="2 3" key="1">
    <citation type="submission" date="2014-04" db="EMBL/GenBank/DDBJ databases">
        <title>Evolutionary Origins and Diversification of the Mycorrhizal Mutualists.</title>
        <authorList>
            <consortium name="DOE Joint Genome Institute"/>
            <consortium name="Mycorrhizal Genomics Consortium"/>
            <person name="Kohler A."/>
            <person name="Kuo A."/>
            <person name="Nagy L.G."/>
            <person name="Floudas D."/>
            <person name="Copeland A."/>
            <person name="Barry K.W."/>
            <person name="Cichocki N."/>
            <person name="Veneault-Fourrey C."/>
            <person name="LaButti K."/>
            <person name="Lindquist E.A."/>
            <person name="Lipzen A."/>
            <person name="Lundell T."/>
            <person name="Morin E."/>
            <person name="Murat C."/>
            <person name="Riley R."/>
            <person name="Ohm R."/>
            <person name="Sun H."/>
            <person name="Tunlid A."/>
            <person name="Henrissat B."/>
            <person name="Grigoriev I.V."/>
            <person name="Hibbett D.S."/>
            <person name="Martin F."/>
        </authorList>
    </citation>
    <scope>NUCLEOTIDE SEQUENCE [LARGE SCALE GENOMIC DNA]</scope>
    <source>
        <strain evidence="2 3">Koide BX008</strain>
    </source>
</reference>
<protein>
    <recommendedName>
        <fullName evidence="4">Secreted protein</fullName>
    </recommendedName>
</protein>
<evidence type="ECO:0000313" key="3">
    <source>
        <dbReference type="Proteomes" id="UP000054549"/>
    </source>
</evidence>
<dbReference type="AlphaFoldDB" id="A0A0C2S3I6"/>
<proteinExistence type="predicted"/>
<sequence length="69" mass="7960">MFPTWSALPILSVQVRMLCFCGERARNRGHPALVVFPLRKKDRKCQVEYRYAVPPSVLELKTLVATSHF</sequence>
<name>A0A0C2S3I6_AMAMK</name>
<accession>A0A0C2S3I6</accession>
<evidence type="ECO:0000313" key="2">
    <source>
        <dbReference type="EMBL" id="KIL57230.1"/>
    </source>
</evidence>
<dbReference type="EMBL" id="KN818377">
    <property type="protein sequence ID" value="KIL57230.1"/>
    <property type="molecule type" value="Genomic_DNA"/>
</dbReference>
<feature type="signal peptide" evidence="1">
    <location>
        <begin position="1"/>
        <end position="17"/>
    </location>
</feature>
<dbReference type="Proteomes" id="UP000054549">
    <property type="component" value="Unassembled WGS sequence"/>
</dbReference>
<feature type="chain" id="PRO_5005171874" description="Secreted protein" evidence="1">
    <location>
        <begin position="18"/>
        <end position="69"/>
    </location>
</feature>